<dbReference type="PANTHER" id="PTHR43179:SF7">
    <property type="entry name" value="RHAMNOSYLTRANSFERASE WBBL"/>
    <property type="match status" value="1"/>
</dbReference>
<dbReference type="InterPro" id="IPR029044">
    <property type="entry name" value="Nucleotide-diphossugar_trans"/>
</dbReference>
<dbReference type="EMBL" id="PXOQ01000009">
    <property type="protein sequence ID" value="PSG88633.1"/>
    <property type="molecule type" value="Genomic_DNA"/>
</dbReference>
<accession>A0A2T1N9X7</accession>
<dbReference type="AlphaFoldDB" id="A0A2T1N9X7"/>
<dbReference type="SUPFAM" id="SSF53448">
    <property type="entry name" value="Nucleotide-diphospho-sugar transferases"/>
    <property type="match status" value="1"/>
</dbReference>
<dbReference type="CDD" id="cd04186">
    <property type="entry name" value="GT_2_like_c"/>
    <property type="match status" value="1"/>
</dbReference>
<dbReference type="InterPro" id="IPR001173">
    <property type="entry name" value="Glyco_trans_2-like"/>
</dbReference>
<feature type="domain" description="Glycosyltransferase 2-like" evidence="1">
    <location>
        <begin position="4"/>
        <end position="179"/>
    </location>
</feature>
<dbReference type="Proteomes" id="UP000238426">
    <property type="component" value="Unassembled WGS sequence"/>
</dbReference>
<evidence type="ECO:0000313" key="3">
    <source>
        <dbReference type="Proteomes" id="UP000238426"/>
    </source>
</evidence>
<dbReference type="GO" id="GO:0016740">
    <property type="term" value="F:transferase activity"/>
    <property type="evidence" value="ECO:0007669"/>
    <property type="project" value="UniProtKB-KW"/>
</dbReference>
<organism evidence="2 3">
    <name type="scientific">Aurantibacter aestuarii</name>
    <dbReference type="NCBI Taxonomy" id="1266046"/>
    <lineage>
        <taxon>Bacteria</taxon>
        <taxon>Pseudomonadati</taxon>
        <taxon>Bacteroidota</taxon>
        <taxon>Flavobacteriia</taxon>
        <taxon>Flavobacteriales</taxon>
        <taxon>Flavobacteriaceae</taxon>
        <taxon>Aurantibacter</taxon>
    </lineage>
</organism>
<sequence length="366" mass="41857">MKLSVVILNYNVKHFLQLCLQSVEAAIQPIEAEIIVIDNNSSDDSRLMVDKNFQNVKWIQNHENVGFSKANNQAVKEAKAEYICILNPDTVIAEDTFTTLLAFAESKENLGIIGCQLIDGTGKYLPESKRNIPTLQVATKKILGFSKTYYANHLEKDQIGEVSVFVGAFMLLKRSVYNKVSGFDEQYFMYGEDIDLSYRVEKAGYTNYYYGKTTAIHFKGESTLKDQTYAKRFYGAMQIFYKTHFKRNIFFNSLVFGATHILPLLSKPKEHMVSHKVESYQLVSNKIYPKLQKTLNTNLELSDVFNEKSEQVEYILDANWLSFAQIIGIIKNSKKNKKSSFKILPKKTNFILGSDSSQNRGEVIHF</sequence>
<dbReference type="OrthoDB" id="9771846at2"/>
<gene>
    <name evidence="2" type="ORF">C7H52_10090</name>
</gene>
<name>A0A2T1N9X7_9FLAO</name>
<comment type="caution">
    <text evidence="2">The sequence shown here is derived from an EMBL/GenBank/DDBJ whole genome shotgun (WGS) entry which is preliminary data.</text>
</comment>
<protein>
    <submittedName>
        <fullName evidence="2">Glycosyl transferase family 2</fullName>
    </submittedName>
</protein>
<evidence type="ECO:0000313" key="2">
    <source>
        <dbReference type="EMBL" id="PSG88633.1"/>
    </source>
</evidence>
<dbReference type="Gene3D" id="3.90.550.10">
    <property type="entry name" value="Spore Coat Polysaccharide Biosynthesis Protein SpsA, Chain A"/>
    <property type="match status" value="1"/>
</dbReference>
<keyword evidence="3" id="KW-1185">Reference proteome</keyword>
<dbReference type="RefSeq" id="WP_106463773.1">
    <property type="nucleotide sequence ID" value="NZ_PXOQ01000009.1"/>
</dbReference>
<dbReference type="PANTHER" id="PTHR43179">
    <property type="entry name" value="RHAMNOSYLTRANSFERASE WBBL"/>
    <property type="match status" value="1"/>
</dbReference>
<proteinExistence type="predicted"/>
<dbReference type="Pfam" id="PF00535">
    <property type="entry name" value="Glycos_transf_2"/>
    <property type="match status" value="1"/>
</dbReference>
<reference evidence="2 3" key="1">
    <citation type="submission" date="2018-03" db="EMBL/GenBank/DDBJ databases">
        <title>Mesoflavibacter sp. HG37 and Mesoflavibacter sp. HG96 sp.nov., two marine bacteria isolated from seawater of Western Pacific Ocean.</title>
        <authorList>
            <person name="Cheng H."/>
            <person name="Wu Y.-H."/>
            <person name="Guo L.-L."/>
            <person name="Xu X.-W."/>
        </authorList>
    </citation>
    <scope>NUCLEOTIDE SEQUENCE [LARGE SCALE GENOMIC DNA]</scope>
    <source>
        <strain evidence="2 3">KCTC 32269</strain>
    </source>
</reference>
<evidence type="ECO:0000259" key="1">
    <source>
        <dbReference type="Pfam" id="PF00535"/>
    </source>
</evidence>
<keyword evidence="2" id="KW-0808">Transferase</keyword>